<evidence type="ECO:0000313" key="2">
    <source>
        <dbReference type="EMBL" id="QWY81861.1"/>
    </source>
</evidence>
<name>A0A8F3IKA6_9CAUD</name>
<reference evidence="2" key="1">
    <citation type="submission" date="2021-04" db="EMBL/GenBank/DDBJ databases">
        <authorList>
            <person name="Ulbrich M."/>
            <person name="Aldana K.S."/>
            <person name="Brown J.W."/>
            <person name="Campbell D.M."/>
            <person name="Chai A.E."/>
            <person name="Dalson K.A."/>
            <person name="Dembinski E."/>
            <person name="Gomez D.E."/>
            <person name="Gupta K."/>
            <person name="Guyot M."/>
            <person name="Hocutt K.M."/>
            <person name="Holsinger J.M."/>
            <person name="Ibarra L.A."/>
            <person name="Jeon T.-Y."/>
            <person name="Mackenzie M."/>
            <person name="Marquez I.-P.P."/>
            <person name="Mathenge R.W."/>
            <person name="Mo B.F."/>
            <person name="Nelson S."/>
            <person name="Zepeda J."/>
            <person name="Zhang L.J."/>
            <person name="Ngo R."/>
            <person name="Tse V.Y."/>
            <person name="Garlena R.A."/>
            <person name="Russell D.A."/>
            <person name="Pope W.H."/>
            <person name="Jacobs-Sera D."/>
            <person name="Hatfull G.F."/>
            <person name="Reddi K."/>
            <person name="Moberg-Parker J."/>
            <person name="Freise A.C."/>
        </authorList>
    </citation>
    <scope>NUCLEOTIDE SEQUENCE</scope>
</reference>
<protein>
    <submittedName>
        <fullName evidence="2">Membrane protein</fullName>
    </submittedName>
</protein>
<gene>
    <name evidence="2" type="primary">38</name>
    <name evidence="2" type="ORF">SEA_HONK_38</name>
</gene>
<keyword evidence="1" id="KW-0812">Transmembrane</keyword>
<dbReference type="Proteomes" id="UP000693682">
    <property type="component" value="Segment"/>
</dbReference>
<feature type="transmembrane region" description="Helical" evidence="1">
    <location>
        <begin position="12"/>
        <end position="35"/>
    </location>
</feature>
<proteinExistence type="predicted"/>
<feature type="transmembrane region" description="Helical" evidence="1">
    <location>
        <begin position="41"/>
        <end position="60"/>
    </location>
</feature>
<keyword evidence="3" id="KW-1185">Reference proteome</keyword>
<dbReference type="EMBL" id="MW862981">
    <property type="protein sequence ID" value="QWY81861.1"/>
    <property type="molecule type" value="Genomic_DNA"/>
</dbReference>
<evidence type="ECO:0000256" key="1">
    <source>
        <dbReference type="SAM" id="Phobius"/>
    </source>
</evidence>
<accession>A0A8F3IKA6</accession>
<organism evidence="2 3">
    <name type="scientific">Microbacterium phage Honk</name>
    <dbReference type="NCBI Taxonomy" id="2836095"/>
    <lineage>
        <taxon>Viruses</taxon>
        <taxon>Duplodnaviria</taxon>
        <taxon>Heunggongvirae</taxon>
        <taxon>Uroviricota</taxon>
        <taxon>Caudoviricetes</taxon>
        <taxon>Casidaviridae</taxon>
        <taxon>Honkvirus</taxon>
        <taxon>Honkvirus honk</taxon>
    </lineage>
</organism>
<evidence type="ECO:0000313" key="3">
    <source>
        <dbReference type="Proteomes" id="UP000693682"/>
    </source>
</evidence>
<keyword evidence="1" id="KW-0472">Membrane</keyword>
<keyword evidence="1" id="KW-1133">Transmembrane helix</keyword>
<sequence>MSATPSLNQRIASAWVAAAVIWAVLSLAVVIPVGLFVNPPALATGLILIALTLGASFWAVTTQEVIRRLRADAIEASVRRVLFPNE</sequence>